<name>A0ABS5KVZ3_9ACTN</name>
<reference evidence="4 5" key="1">
    <citation type="submission" date="2020-02" db="EMBL/GenBank/DDBJ databases">
        <title>Acidophilic actinobacteria isolated from forest soil.</title>
        <authorList>
            <person name="Golinska P."/>
        </authorList>
    </citation>
    <scope>NUCLEOTIDE SEQUENCE [LARGE SCALE GENOMIC DNA]</scope>
    <source>
        <strain evidence="4 5">NL8</strain>
    </source>
</reference>
<organism evidence="4 5">
    <name type="scientific">Catenulispora pinistramenti</name>
    <dbReference type="NCBI Taxonomy" id="2705254"/>
    <lineage>
        <taxon>Bacteria</taxon>
        <taxon>Bacillati</taxon>
        <taxon>Actinomycetota</taxon>
        <taxon>Actinomycetes</taxon>
        <taxon>Catenulisporales</taxon>
        <taxon>Catenulisporaceae</taxon>
        <taxon>Catenulispora</taxon>
    </lineage>
</organism>
<feature type="domain" description="ATP-grasp" evidence="3">
    <location>
        <begin position="98"/>
        <end position="287"/>
    </location>
</feature>
<comment type="caution">
    <text evidence="4">The sequence shown here is derived from an EMBL/GenBank/DDBJ whole genome shotgun (WGS) entry which is preliminary data.</text>
</comment>
<evidence type="ECO:0000259" key="3">
    <source>
        <dbReference type="PROSITE" id="PS50975"/>
    </source>
</evidence>
<dbReference type="SUPFAM" id="SSF56059">
    <property type="entry name" value="Glutathione synthetase ATP-binding domain-like"/>
    <property type="match status" value="1"/>
</dbReference>
<accession>A0ABS5KVZ3</accession>
<evidence type="ECO:0000313" key="5">
    <source>
        <dbReference type="Proteomes" id="UP000730482"/>
    </source>
</evidence>
<keyword evidence="1" id="KW-0067">ATP-binding</keyword>
<evidence type="ECO:0000256" key="1">
    <source>
        <dbReference type="PROSITE-ProRule" id="PRU00409"/>
    </source>
</evidence>
<dbReference type="Proteomes" id="UP000730482">
    <property type="component" value="Unassembled WGS sequence"/>
</dbReference>
<keyword evidence="1" id="KW-0547">Nucleotide-binding</keyword>
<evidence type="ECO:0000313" key="4">
    <source>
        <dbReference type="EMBL" id="MBS2550154.1"/>
    </source>
</evidence>
<feature type="region of interest" description="Disordered" evidence="2">
    <location>
        <begin position="371"/>
        <end position="394"/>
    </location>
</feature>
<gene>
    <name evidence="4" type="ORF">KGQ19_25125</name>
</gene>
<dbReference type="EMBL" id="JAAFYZ010000093">
    <property type="protein sequence ID" value="MBS2550154.1"/>
    <property type="molecule type" value="Genomic_DNA"/>
</dbReference>
<dbReference type="RefSeq" id="WP_212012401.1">
    <property type="nucleotide sequence ID" value="NZ_JAAFYZ010000093.1"/>
</dbReference>
<protein>
    <recommendedName>
        <fullName evidence="3">ATP-grasp domain-containing protein</fullName>
    </recommendedName>
</protein>
<dbReference type="InterPro" id="IPR011761">
    <property type="entry name" value="ATP-grasp"/>
</dbReference>
<dbReference type="PROSITE" id="PS50975">
    <property type="entry name" value="ATP_GRASP"/>
    <property type="match status" value="1"/>
</dbReference>
<feature type="compositionally biased region" description="Polar residues" evidence="2">
    <location>
        <begin position="375"/>
        <end position="394"/>
    </location>
</feature>
<evidence type="ECO:0000256" key="2">
    <source>
        <dbReference type="SAM" id="MobiDB-lite"/>
    </source>
</evidence>
<keyword evidence="5" id="KW-1185">Reference proteome</keyword>
<dbReference type="Gene3D" id="3.30.470.20">
    <property type="entry name" value="ATP-grasp fold, B domain"/>
    <property type="match status" value="1"/>
</dbReference>
<proteinExistence type="predicted"/>
<sequence length="394" mass="42321">MSTRVLIGFADAFAAIESAWSLADAGHEVFAFARRGTSPALAASRRVRVVPVTAPEDDAAACVADVVNVARRLGTGVLLPLDDLAVWVADRTGLRVAGPTSKEAAFALDKRLQVEAAAEAGFAVPAHSETGPWIVKAALAAVEKDNKLIRPGGRVANTEADIARAAEALAGPVLVQQHLTGTGEGVFGFATPGGVRAWSAHRRVRMTDPRGSASSACRSIPVDEDVRHRAEKLLADIGWRGMFMLELLRDGAGTPWFMEINGRPWGSMALAVRRGFAYPDWAVEQALDPGFVPEPPDPEPPHILCRHLGRELIHLAAVLRGPIADYPGPWPGRAATLAALRPSRADRWYNLRPGERRVFWRDTRSTLAAQAARMTRTNPANRTNGTNGTKRSAS</sequence>